<dbReference type="AlphaFoldDB" id="A0AAD6J3Y9"/>
<feature type="compositionally biased region" description="Basic and acidic residues" evidence="1">
    <location>
        <begin position="589"/>
        <end position="616"/>
    </location>
</feature>
<keyword evidence="3" id="KW-1185">Reference proteome</keyword>
<evidence type="ECO:0000256" key="1">
    <source>
        <dbReference type="SAM" id="MobiDB-lite"/>
    </source>
</evidence>
<feature type="compositionally biased region" description="Basic and acidic residues" evidence="1">
    <location>
        <begin position="548"/>
        <end position="577"/>
    </location>
</feature>
<proteinExistence type="predicted"/>
<gene>
    <name evidence="2" type="ORF">Dda_0229</name>
</gene>
<evidence type="ECO:0000313" key="3">
    <source>
        <dbReference type="Proteomes" id="UP001221413"/>
    </source>
</evidence>
<accession>A0AAD6J3Y9</accession>
<dbReference type="EMBL" id="JAQGDS010000001">
    <property type="protein sequence ID" value="KAJ6264088.1"/>
    <property type="molecule type" value="Genomic_DNA"/>
</dbReference>
<feature type="compositionally biased region" description="Basic residues" evidence="1">
    <location>
        <begin position="621"/>
        <end position="634"/>
    </location>
</feature>
<dbReference type="Proteomes" id="UP001221413">
    <property type="component" value="Unassembled WGS sequence"/>
</dbReference>
<reference evidence="2" key="1">
    <citation type="submission" date="2023-01" db="EMBL/GenBank/DDBJ databases">
        <title>The chitinases involved in constricting ring structure development in the nematode-trapping fungus Drechslerella dactyloides.</title>
        <authorList>
            <person name="Wang R."/>
            <person name="Zhang L."/>
            <person name="Tang P."/>
            <person name="Li S."/>
            <person name="Liang L."/>
        </authorList>
    </citation>
    <scope>NUCLEOTIDE SEQUENCE</scope>
    <source>
        <strain evidence="2">YMF1.00031</strain>
    </source>
</reference>
<protein>
    <submittedName>
        <fullName evidence="2">Uncharacterized protein</fullName>
    </submittedName>
</protein>
<organism evidence="2 3">
    <name type="scientific">Drechslerella dactyloides</name>
    <name type="common">Nematode-trapping fungus</name>
    <name type="synonym">Arthrobotrys dactyloides</name>
    <dbReference type="NCBI Taxonomy" id="74499"/>
    <lineage>
        <taxon>Eukaryota</taxon>
        <taxon>Fungi</taxon>
        <taxon>Dikarya</taxon>
        <taxon>Ascomycota</taxon>
        <taxon>Pezizomycotina</taxon>
        <taxon>Orbiliomycetes</taxon>
        <taxon>Orbiliales</taxon>
        <taxon>Orbiliaceae</taxon>
        <taxon>Drechslerella</taxon>
    </lineage>
</organism>
<evidence type="ECO:0000313" key="2">
    <source>
        <dbReference type="EMBL" id="KAJ6264088.1"/>
    </source>
</evidence>
<comment type="caution">
    <text evidence="2">The sequence shown here is derived from an EMBL/GenBank/DDBJ whole genome shotgun (WGS) entry which is preliminary data.</text>
</comment>
<name>A0AAD6J3Y9_DREDA</name>
<sequence length="634" mass="73256">MSIWIPPQEVALQDAMKFLTDWNLPYSIPFVEFSSEQAACIRCIRIKTTALPVLHAVVNRDMLPWSVRVHFPYNGFSPFFQLNIPPVDTAFSLKWPSQGLLDMSAQTRLCARLTELWWEHRATETLRYKHEGRFIQTKDPRMTRNGSVFPAPGFTSAAFSTSRLAMFVASTPIFSFSRDNRLISPPLRMHYYPPLDSLKLPPPRLKHPDPSDSLANIMLAIRSLIHRPPDDGTALSPAELEYQLVNHWHSESIRQAGRAWADRTAVDHIYAQRPEFEHPSEWRFQRKPYMPPALPLLFAPQEPPPAESRISRPAPLVELCLRAIARSPYFARLTKDERWALTKGLKIRPEIKAYLIFIFESPNIARAMPTCDVCSDRHIMRAAEWVEFWNIQPCKDGATIPYVRLEAIRATLRAIERRERPPKEDPPQLFKKKTQLRFLMQNDDLRNRMVSKLLGRINAVIASGDPYLRRYAESPLGLRNDGVVPLLRQTCSWDCAARWMKERFANAESSWWNFPWDPTSSFWRREKATFFGHRREHDDAGASGPQAPEDRTGRDETQPSESEKKDSKVTKSKRPPEQYEFWPSKRRKKEAEVEIPTHPEGNDSEPHGDQSVEKRPGSPVRGRRSKRLKTKANS</sequence>
<feature type="region of interest" description="Disordered" evidence="1">
    <location>
        <begin position="533"/>
        <end position="634"/>
    </location>
</feature>